<dbReference type="InterPro" id="IPR036259">
    <property type="entry name" value="MFS_trans_sf"/>
</dbReference>
<keyword evidence="4 5" id="KW-0472">Membrane</keyword>
<dbReference type="Gene3D" id="1.20.1250.20">
    <property type="entry name" value="MFS general substrate transporter like domains"/>
    <property type="match status" value="1"/>
</dbReference>
<feature type="transmembrane region" description="Helical" evidence="5">
    <location>
        <begin position="309"/>
        <end position="329"/>
    </location>
</feature>
<dbReference type="SUPFAM" id="SSF103473">
    <property type="entry name" value="MFS general substrate transporter"/>
    <property type="match status" value="1"/>
</dbReference>
<evidence type="ECO:0000259" key="6">
    <source>
        <dbReference type="PROSITE" id="PS50850"/>
    </source>
</evidence>
<proteinExistence type="predicted"/>
<evidence type="ECO:0000256" key="4">
    <source>
        <dbReference type="ARBA" id="ARBA00023136"/>
    </source>
</evidence>
<feature type="transmembrane region" description="Helical" evidence="5">
    <location>
        <begin position="86"/>
        <end position="105"/>
    </location>
</feature>
<organism evidence="7 8">
    <name type="scientific">Arthrobacter globiformis</name>
    <dbReference type="NCBI Taxonomy" id="1665"/>
    <lineage>
        <taxon>Bacteria</taxon>
        <taxon>Bacillati</taxon>
        <taxon>Actinomycetota</taxon>
        <taxon>Actinomycetes</taxon>
        <taxon>Micrococcales</taxon>
        <taxon>Micrococcaceae</taxon>
        <taxon>Arthrobacter</taxon>
    </lineage>
</organism>
<sequence>MRQAAVEPDRKPVRRPGQRATAIAALTTVVAVLPVFLVGGMAVQLEQDLGMTASALGVAVATFWAVSALLSAPAGYVASGLGLRRGVPLAVGLGFVALAGIAFVTPHWAWLIVWLALAGAANALVHPLSNGLIVDQVAVRNRAFSFGLKQAAIPTATLTAGLSVPVFALTVGWSWTFALAALLATALIPVLLRALPRDSSVRRRSGKAAREPLPRRLKPFLFATAAASALGAGQANVVGAFTVTMAVQAGFDAAGAGLLLGAASVAGILARPLVGIAADRGIGGSMATVALMMGAGSLGLLGMASGFPVAYGAGAVVAFGLGWGWNGLAHYVVSRTAHPFTLQATGITQSGTYIGGTLGPLLFGIVFSQLGPAVGWALAAVVAATGAGASLIAFRLEKGLRGGPAPA</sequence>
<feature type="transmembrane region" description="Helical" evidence="5">
    <location>
        <begin position="146"/>
        <end position="169"/>
    </location>
</feature>
<evidence type="ECO:0000313" key="8">
    <source>
        <dbReference type="Proteomes" id="UP000249166"/>
    </source>
</evidence>
<feature type="transmembrane region" description="Helical" evidence="5">
    <location>
        <begin position="111"/>
        <end position="134"/>
    </location>
</feature>
<dbReference type="EMBL" id="QLNP01000062">
    <property type="protein sequence ID" value="RAM38318.1"/>
    <property type="molecule type" value="Genomic_DNA"/>
</dbReference>
<dbReference type="Pfam" id="PF07690">
    <property type="entry name" value="MFS_1"/>
    <property type="match status" value="2"/>
</dbReference>
<dbReference type="InterPro" id="IPR052952">
    <property type="entry name" value="MFS-Transporter"/>
</dbReference>
<evidence type="ECO:0000256" key="2">
    <source>
        <dbReference type="ARBA" id="ARBA00022692"/>
    </source>
</evidence>
<gene>
    <name evidence="7" type="ORF">DBZ45_04715</name>
</gene>
<dbReference type="PANTHER" id="PTHR23527:SF1">
    <property type="entry name" value="BLL3282 PROTEIN"/>
    <property type="match status" value="1"/>
</dbReference>
<feature type="domain" description="Major facilitator superfamily (MFS) profile" evidence="6">
    <location>
        <begin position="20"/>
        <end position="398"/>
    </location>
</feature>
<reference evidence="7 8" key="1">
    <citation type="submission" date="2018-04" db="EMBL/GenBank/DDBJ databases">
        <title>Bacteria isolated from cave deposits of Manipur.</title>
        <authorList>
            <person name="Sahoo D."/>
            <person name="Sarangthem I."/>
            <person name="Nandeibam J."/>
        </authorList>
    </citation>
    <scope>NUCLEOTIDE SEQUENCE [LARGE SCALE GENOMIC DNA]</scope>
    <source>
        <strain evidence="8">mrc11</strain>
    </source>
</reference>
<keyword evidence="3 5" id="KW-1133">Transmembrane helix</keyword>
<comment type="caution">
    <text evidence="7">The sequence shown here is derived from an EMBL/GenBank/DDBJ whole genome shotgun (WGS) entry which is preliminary data.</text>
</comment>
<feature type="transmembrane region" description="Helical" evidence="5">
    <location>
        <begin position="350"/>
        <end position="367"/>
    </location>
</feature>
<feature type="transmembrane region" description="Helical" evidence="5">
    <location>
        <begin position="282"/>
        <end position="303"/>
    </location>
</feature>
<dbReference type="InterPro" id="IPR011701">
    <property type="entry name" value="MFS"/>
</dbReference>
<dbReference type="Proteomes" id="UP000249166">
    <property type="component" value="Unassembled WGS sequence"/>
</dbReference>
<accession>A0A328HI72</accession>
<evidence type="ECO:0000256" key="5">
    <source>
        <dbReference type="SAM" id="Phobius"/>
    </source>
</evidence>
<dbReference type="InterPro" id="IPR020846">
    <property type="entry name" value="MFS_dom"/>
</dbReference>
<dbReference type="GO" id="GO:0022857">
    <property type="term" value="F:transmembrane transporter activity"/>
    <property type="evidence" value="ECO:0007669"/>
    <property type="project" value="InterPro"/>
</dbReference>
<evidence type="ECO:0000256" key="3">
    <source>
        <dbReference type="ARBA" id="ARBA00022989"/>
    </source>
</evidence>
<dbReference type="AlphaFoldDB" id="A0A328HI72"/>
<feature type="transmembrane region" description="Helical" evidence="5">
    <location>
        <begin position="175"/>
        <end position="195"/>
    </location>
</feature>
<evidence type="ECO:0000256" key="1">
    <source>
        <dbReference type="ARBA" id="ARBA00004651"/>
    </source>
</evidence>
<feature type="transmembrane region" description="Helical" evidence="5">
    <location>
        <begin position="55"/>
        <end position="79"/>
    </location>
</feature>
<dbReference type="PROSITE" id="PS50850">
    <property type="entry name" value="MFS"/>
    <property type="match status" value="1"/>
</dbReference>
<feature type="transmembrane region" description="Helical" evidence="5">
    <location>
        <begin position="373"/>
        <end position="394"/>
    </location>
</feature>
<comment type="subcellular location">
    <subcellularLocation>
        <location evidence="1">Cell membrane</location>
        <topology evidence="1">Multi-pass membrane protein</topology>
    </subcellularLocation>
</comment>
<dbReference type="RefSeq" id="WP_111902787.1">
    <property type="nucleotide sequence ID" value="NZ_QLNP01000062.1"/>
</dbReference>
<keyword evidence="2 5" id="KW-0812">Transmembrane</keyword>
<dbReference type="OrthoDB" id="5176013at2"/>
<feature type="transmembrane region" description="Helical" evidence="5">
    <location>
        <begin position="20"/>
        <end position="43"/>
    </location>
</feature>
<dbReference type="PANTHER" id="PTHR23527">
    <property type="entry name" value="BLL3282 PROTEIN"/>
    <property type="match status" value="1"/>
</dbReference>
<protein>
    <submittedName>
        <fullName evidence="7">MFS transporter</fullName>
    </submittedName>
</protein>
<feature type="transmembrane region" description="Helical" evidence="5">
    <location>
        <begin position="220"/>
        <end position="247"/>
    </location>
</feature>
<dbReference type="GO" id="GO:0005886">
    <property type="term" value="C:plasma membrane"/>
    <property type="evidence" value="ECO:0007669"/>
    <property type="project" value="UniProtKB-SubCell"/>
</dbReference>
<evidence type="ECO:0000313" key="7">
    <source>
        <dbReference type="EMBL" id="RAM38318.1"/>
    </source>
</evidence>
<name>A0A328HI72_ARTGO</name>
<feature type="transmembrane region" description="Helical" evidence="5">
    <location>
        <begin position="253"/>
        <end position="270"/>
    </location>
</feature>